<keyword evidence="1" id="KW-0472">Membrane</keyword>
<dbReference type="OrthoDB" id="60858at2759"/>
<accession>A0A0D0C747</accession>
<feature type="transmembrane region" description="Helical" evidence="1">
    <location>
        <begin position="6"/>
        <end position="29"/>
    </location>
</feature>
<reference evidence="2 3" key="1">
    <citation type="submission" date="2014-04" db="EMBL/GenBank/DDBJ databases">
        <title>Evolutionary Origins and Diversification of the Mycorrhizal Mutualists.</title>
        <authorList>
            <consortium name="DOE Joint Genome Institute"/>
            <consortium name="Mycorrhizal Genomics Consortium"/>
            <person name="Kohler A."/>
            <person name="Kuo A."/>
            <person name="Nagy L.G."/>
            <person name="Floudas D."/>
            <person name="Copeland A."/>
            <person name="Barry K.W."/>
            <person name="Cichocki N."/>
            <person name="Veneault-Fourrey C."/>
            <person name="LaButti K."/>
            <person name="Lindquist E.A."/>
            <person name="Lipzen A."/>
            <person name="Lundell T."/>
            <person name="Morin E."/>
            <person name="Murat C."/>
            <person name="Riley R."/>
            <person name="Ohm R."/>
            <person name="Sun H."/>
            <person name="Tunlid A."/>
            <person name="Henrissat B."/>
            <person name="Grigoriev I.V."/>
            <person name="Hibbett D.S."/>
            <person name="Martin F."/>
        </authorList>
    </citation>
    <scope>NUCLEOTIDE SEQUENCE [LARGE SCALE GENOMIC DNA]</scope>
    <source>
        <strain evidence="2 3">FD-317 M1</strain>
    </source>
</reference>
<organism evidence="2 3">
    <name type="scientific">Collybiopsis luxurians FD-317 M1</name>
    <dbReference type="NCBI Taxonomy" id="944289"/>
    <lineage>
        <taxon>Eukaryota</taxon>
        <taxon>Fungi</taxon>
        <taxon>Dikarya</taxon>
        <taxon>Basidiomycota</taxon>
        <taxon>Agaricomycotina</taxon>
        <taxon>Agaricomycetes</taxon>
        <taxon>Agaricomycetidae</taxon>
        <taxon>Agaricales</taxon>
        <taxon>Marasmiineae</taxon>
        <taxon>Omphalotaceae</taxon>
        <taxon>Collybiopsis</taxon>
        <taxon>Collybiopsis luxurians</taxon>
    </lineage>
</organism>
<evidence type="ECO:0000256" key="1">
    <source>
        <dbReference type="SAM" id="Phobius"/>
    </source>
</evidence>
<dbReference type="HOGENOM" id="CLU_076143_2_1_1"/>
<name>A0A0D0C747_9AGAR</name>
<evidence type="ECO:0000313" key="3">
    <source>
        <dbReference type="Proteomes" id="UP000053593"/>
    </source>
</evidence>
<feature type="transmembrane region" description="Helical" evidence="1">
    <location>
        <begin position="136"/>
        <end position="157"/>
    </location>
</feature>
<evidence type="ECO:0008006" key="4">
    <source>
        <dbReference type="Google" id="ProtNLM"/>
    </source>
</evidence>
<keyword evidence="1" id="KW-0812">Transmembrane</keyword>
<dbReference type="EMBL" id="KN834897">
    <property type="protein sequence ID" value="KIK50528.1"/>
    <property type="molecule type" value="Genomic_DNA"/>
</dbReference>
<dbReference type="PANTHER" id="PTHR37919">
    <property type="entry name" value="PROTEIN CBG05606"/>
    <property type="match status" value="1"/>
</dbReference>
<protein>
    <recommendedName>
        <fullName evidence="4">EXPERA domain-containing protein</fullName>
    </recommendedName>
</protein>
<gene>
    <name evidence="2" type="ORF">GYMLUDRAFT_51132</name>
</gene>
<keyword evidence="3" id="KW-1185">Reference proteome</keyword>
<dbReference type="AlphaFoldDB" id="A0A0D0C747"/>
<proteinExistence type="predicted"/>
<feature type="transmembrane region" description="Helical" evidence="1">
    <location>
        <begin position="97"/>
        <end position="116"/>
    </location>
</feature>
<dbReference type="PANTHER" id="PTHR37919:SF2">
    <property type="entry name" value="EXPERA DOMAIN-CONTAINING PROTEIN"/>
    <property type="match status" value="1"/>
</dbReference>
<evidence type="ECO:0000313" key="2">
    <source>
        <dbReference type="EMBL" id="KIK50528.1"/>
    </source>
</evidence>
<dbReference type="Proteomes" id="UP000053593">
    <property type="component" value="Unassembled WGS sequence"/>
</dbReference>
<sequence length="181" mass="20898">MAVKTYTWVSLWFLLTAPVILWDAGYCFMRPRSMIGGDLHWFWEPYTIYQKVHLLYGVLALEKGEGFTNAQALMNVIETFLNFLYLYLAHFSEWPPAALIGLTSSALTLAKTILYYAQEYYCNYCTTGHNDWQTLVSYWIFPNVFWIIVPSFIIYVLGRDICAQLTLADKAAEAVTADKKQ</sequence>
<keyword evidence="1" id="KW-1133">Transmembrane helix</keyword>